<dbReference type="Gene3D" id="3.40.50.2000">
    <property type="entry name" value="Glycogen Phosphorylase B"/>
    <property type="match status" value="1"/>
</dbReference>
<keyword evidence="2" id="KW-1185">Reference proteome</keyword>
<evidence type="ECO:0000313" key="2">
    <source>
        <dbReference type="Proteomes" id="UP000198520"/>
    </source>
</evidence>
<gene>
    <name evidence="1" type="ORF">SAMN04488035_2306</name>
</gene>
<dbReference type="Proteomes" id="UP000198520">
    <property type="component" value="Unassembled WGS sequence"/>
</dbReference>
<dbReference type="OrthoDB" id="9809622at2"/>
<dbReference type="EMBL" id="FONZ01000004">
    <property type="protein sequence ID" value="SFF28513.1"/>
    <property type="molecule type" value="Genomic_DNA"/>
</dbReference>
<dbReference type="SUPFAM" id="SSF53756">
    <property type="entry name" value="UDP-Glycosyltransferase/glycogen phosphorylase"/>
    <property type="match status" value="1"/>
</dbReference>
<sequence>MSGVVAGLRQGLLRTVAGVRRAVPAPVNRALDALVRALPEPLVLALNPGQLRYSRADIPVPPPAPSTPMRLYVAPANFAGQGFRWARAAERLPGVGAVSMAFQRPEDFRFPVDDAVPVAVYATSPSWQRRQRAYVDGFSHVVIEAGRPLFGSRSDAFDEALALRARGTRVALLFHGSDIRLPSRHVDATPWSPFADWDLAPRLEEGATRNAAGVARVRAQAPEVPVLASTPDLLLDVPDATWLPVVVVPEAWRSDVPPLARAVPVVVHAPSNPVVKGSDLIAPALERLHAEGVVEYRRIAGVPAAQMPALYRDADVVLDQFRIGNYGVAACEAMAAGRLVVSHVTAQVRDHVRASSGKDLPVVEATPDTIEAVLRDVVAQRDHYVGVAQQGPGFVADLHDGATSARVLAPFLGVEPHLAG</sequence>
<reference evidence="2" key="1">
    <citation type="submission" date="2016-10" db="EMBL/GenBank/DDBJ databases">
        <authorList>
            <person name="Varghese N."/>
            <person name="Submissions S."/>
        </authorList>
    </citation>
    <scope>NUCLEOTIDE SEQUENCE [LARGE SCALE GENOMIC DNA]</scope>
    <source>
        <strain evidence="2">DSM 19083</strain>
    </source>
</reference>
<proteinExistence type="predicted"/>
<dbReference type="AlphaFoldDB" id="A0A1I2HGI5"/>
<name>A0A1I2HGI5_9MICO</name>
<evidence type="ECO:0000313" key="1">
    <source>
        <dbReference type="EMBL" id="SFF28513.1"/>
    </source>
</evidence>
<dbReference type="STRING" id="285351.SAMN04488035_2306"/>
<accession>A0A1I2HGI5</accession>
<protein>
    <submittedName>
        <fullName evidence="1">Uncharacterized protein</fullName>
    </submittedName>
</protein>
<organism evidence="1 2">
    <name type="scientific">Flavimobilis marinus</name>
    <dbReference type="NCBI Taxonomy" id="285351"/>
    <lineage>
        <taxon>Bacteria</taxon>
        <taxon>Bacillati</taxon>
        <taxon>Actinomycetota</taxon>
        <taxon>Actinomycetes</taxon>
        <taxon>Micrococcales</taxon>
        <taxon>Jonesiaceae</taxon>
        <taxon>Flavimobilis</taxon>
    </lineage>
</organism>
<dbReference type="RefSeq" id="WP_093378850.1">
    <property type="nucleotide sequence ID" value="NZ_BNAN01000004.1"/>
</dbReference>